<evidence type="ECO:0000313" key="2">
    <source>
        <dbReference type="EMBL" id="EGF99193.1"/>
    </source>
</evidence>
<reference evidence="3" key="1">
    <citation type="journal article" date="2011" name="Proc. Natl. Acad. Sci. U.S.A.">
        <title>Obligate biotrophy features unraveled by the genomic analysis of rust fungi.</title>
        <authorList>
            <person name="Duplessis S."/>
            <person name="Cuomo C.A."/>
            <person name="Lin Y.-C."/>
            <person name="Aerts A."/>
            <person name="Tisserant E."/>
            <person name="Veneault-Fourrey C."/>
            <person name="Joly D.L."/>
            <person name="Hacquard S."/>
            <person name="Amselem J."/>
            <person name="Cantarel B.L."/>
            <person name="Chiu R."/>
            <person name="Coutinho P.M."/>
            <person name="Feau N."/>
            <person name="Field M."/>
            <person name="Frey P."/>
            <person name="Gelhaye E."/>
            <person name="Goldberg J."/>
            <person name="Grabherr M.G."/>
            <person name="Kodira C.D."/>
            <person name="Kohler A."/>
            <person name="Kuees U."/>
            <person name="Lindquist E.A."/>
            <person name="Lucas S.M."/>
            <person name="Mago R."/>
            <person name="Mauceli E."/>
            <person name="Morin E."/>
            <person name="Murat C."/>
            <person name="Pangilinan J.L."/>
            <person name="Park R."/>
            <person name="Pearson M."/>
            <person name="Quesneville H."/>
            <person name="Rouhier N."/>
            <person name="Sakthikumar S."/>
            <person name="Salamov A.A."/>
            <person name="Schmutz J."/>
            <person name="Selles B."/>
            <person name="Shapiro H."/>
            <person name="Tanguay P."/>
            <person name="Tuskan G.A."/>
            <person name="Henrissat B."/>
            <person name="Van de Peer Y."/>
            <person name="Rouze P."/>
            <person name="Ellis J.G."/>
            <person name="Dodds P.N."/>
            <person name="Schein J.E."/>
            <person name="Zhong S."/>
            <person name="Hamelin R.C."/>
            <person name="Grigoriev I.V."/>
            <person name="Szabo L.J."/>
            <person name="Martin F."/>
        </authorList>
    </citation>
    <scope>NUCLEOTIDE SEQUENCE [LARGE SCALE GENOMIC DNA]</scope>
    <source>
        <strain evidence="3">98AG31 / pathotype 3-4-7</strain>
    </source>
</reference>
<sequence>MSLMFRKFNRTTNPRMNEPASNSNLSNSMPSTSELPMASPSLVFDPVHNAGRLLSHFSHLEDLLRLVRRTRHALPALVQEANNLPKSGAIESWNCLKQENLKNVQDLKEAIMNSQDAFLFVRSSSRLDETDFKIDDQMPDETAAAVAHMKKLAPRSLFQKHSDGSSGRISVPFALQTLQPGFEAAIKLINESYGLQAISWQEHITRPGRTSWVEVKVRGVLRALVTVREYPDPNNGSRSITRIERGVCFGVHEPRKHVYEQSDYGIFQSISRCLNTTIDEHPKRGSDNVYLVCTFLASYLDLFQPINPTLANPNQDNANPSKILYPQVWRIWRTAADDQAGQQTGGWDPMEEPR</sequence>
<evidence type="ECO:0000313" key="3">
    <source>
        <dbReference type="Proteomes" id="UP000001072"/>
    </source>
</evidence>
<keyword evidence="3" id="KW-1185">Reference proteome</keyword>
<dbReference type="RefSeq" id="XP_007417500.1">
    <property type="nucleotide sequence ID" value="XM_007417438.1"/>
</dbReference>
<feature type="region of interest" description="Disordered" evidence="1">
    <location>
        <begin position="1"/>
        <end position="32"/>
    </location>
</feature>
<dbReference type="KEGG" id="mlr:MELLADRAFT_68726"/>
<dbReference type="GeneID" id="18931098"/>
<dbReference type="InParanoid" id="F4S7Z1"/>
<dbReference type="OrthoDB" id="2502246at2759"/>
<dbReference type="VEuPathDB" id="FungiDB:MELLADRAFT_68726"/>
<dbReference type="AlphaFoldDB" id="F4S7Z1"/>
<dbReference type="Proteomes" id="UP000001072">
    <property type="component" value="Unassembled WGS sequence"/>
</dbReference>
<proteinExistence type="predicted"/>
<evidence type="ECO:0000256" key="1">
    <source>
        <dbReference type="SAM" id="MobiDB-lite"/>
    </source>
</evidence>
<feature type="compositionally biased region" description="Polar residues" evidence="1">
    <location>
        <begin position="10"/>
        <end position="32"/>
    </location>
</feature>
<name>F4S7Z1_MELLP</name>
<organism evidence="3">
    <name type="scientific">Melampsora larici-populina (strain 98AG31 / pathotype 3-4-7)</name>
    <name type="common">Poplar leaf rust fungus</name>
    <dbReference type="NCBI Taxonomy" id="747676"/>
    <lineage>
        <taxon>Eukaryota</taxon>
        <taxon>Fungi</taxon>
        <taxon>Dikarya</taxon>
        <taxon>Basidiomycota</taxon>
        <taxon>Pucciniomycotina</taxon>
        <taxon>Pucciniomycetes</taxon>
        <taxon>Pucciniales</taxon>
        <taxon>Melampsoraceae</taxon>
        <taxon>Melampsora</taxon>
    </lineage>
</organism>
<gene>
    <name evidence="2" type="ORF">MELLADRAFT_68726</name>
</gene>
<accession>F4S7Z1</accession>
<dbReference type="EMBL" id="GL883162">
    <property type="protein sequence ID" value="EGF99193.1"/>
    <property type="molecule type" value="Genomic_DNA"/>
</dbReference>
<protein>
    <submittedName>
        <fullName evidence="2">Uncharacterized protein</fullName>
    </submittedName>
</protein>
<dbReference type="HOGENOM" id="CLU_783211_0_0_1"/>